<organism evidence="2 3">
    <name type="scientific">Streblomastix strix</name>
    <dbReference type="NCBI Taxonomy" id="222440"/>
    <lineage>
        <taxon>Eukaryota</taxon>
        <taxon>Metamonada</taxon>
        <taxon>Preaxostyla</taxon>
        <taxon>Oxymonadida</taxon>
        <taxon>Streblomastigidae</taxon>
        <taxon>Streblomastix</taxon>
    </lineage>
</organism>
<evidence type="ECO:0000313" key="3">
    <source>
        <dbReference type="Proteomes" id="UP000324800"/>
    </source>
</evidence>
<comment type="caution">
    <text evidence="2">The sequence shown here is derived from an EMBL/GenBank/DDBJ whole genome shotgun (WGS) entry which is preliminary data.</text>
</comment>
<reference evidence="2 3" key="1">
    <citation type="submission" date="2019-03" db="EMBL/GenBank/DDBJ databases">
        <title>Single cell metagenomics reveals metabolic interactions within the superorganism composed of flagellate Streblomastix strix and complex community of Bacteroidetes bacteria on its surface.</title>
        <authorList>
            <person name="Treitli S.C."/>
            <person name="Kolisko M."/>
            <person name="Husnik F."/>
            <person name="Keeling P."/>
            <person name="Hampl V."/>
        </authorList>
    </citation>
    <scope>NUCLEOTIDE SEQUENCE [LARGE SCALE GENOMIC DNA]</scope>
    <source>
        <strain evidence="2">ST1C</strain>
    </source>
</reference>
<gene>
    <name evidence="2" type="ORF">EZS28_004413</name>
</gene>
<evidence type="ECO:0000256" key="1">
    <source>
        <dbReference type="SAM" id="MobiDB-lite"/>
    </source>
</evidence>
<feature type="region of interest" description="Disordered" evidence="1">
    <location>
        <begin position="193"/>
        <end position="212"/>
    </location>
</feature>
<protein>
    <submittedName>
        <fullName evidence="2">Uncharacterized protein</fullName>
    </submittedName>
</protein>
<dbReference type="Proteomes" id="UP000324800">
    <property type="component" value="Unassembled WGS sequence"/>
</dbReference>
<sequence>MIAKERAAGDFLERLEQDQKRKALMRPRYEPSEVYECTFSPQINQKSKQLTERGFEAIGEKMRRESRMERLKQEQELRDSQDCYFSPKQFARDVGVESKLGVLRDPETLMERIKKEREDKIERVKQEAARQEKSLEHNLTFSPHINETPEFIHKMALAMRALREAANQGMPPKPPQPSYGQTSANSYARIYTSPSAKSYTSQNTSIRGNFSK</sequence>
<dbReference type="AlphaFoldDB" id="A0A5J4WYD7"/>
<name>A0A5J4WYD7_9EUKA</name>
<proteinExistence type="predicted"/>
<accession>A0A5J4WYD7</accession>
<evidence type="ECO:0000313" key="2">
    <source>
        <dbReference type="EMBL" id="KAA6400064.1"/>
    </source>
</evidence>
<dbReference type="EMBL" id="SNRW01000629">
    <property type="protein sequence ID" value="KAA6400064.1"/>
    <property type="molecule type" value="Genomic_DNA"/>
</dbReference>
<feature type="region of interest" description="Disordered" evidence="1">
    <location>
        <begin position="164"/>
        <end position="187"/>
    </location>
</feature>
<feature type="compositionally biased region" description="Polar residues" evidence="1">
    <location>
        <begin position="178"/>
        <end position="187"/>
    </location>
</feature>